<gene>
    <name evidence="1" type="ORF">EGYM00392_LOCUS34648</name>
</gene>
<protein>
    <submittedName>
        <fullName evidence="1">Uncharacterized protein</fullName>
    </submittedName>
</protein>
<proteinExistence type="predicted"/>
<name>A0A7S1IUV0_9EUGL</name>
<sequence>MAINIVSLGTRPIHWLTWRSDKHTATNFTAKNRRAFESLMFTQYSAKKECRRFTRSCSSIITSLGTTRAQCIANTEEVFGPIRGFSAQPWVQPATSVQMSGLVPQQVQSMYAGDGQETDK</sequence>
<reference evidence="1" key="1">
    <citation type="submission" date="2021-01" db="EMBL/GenBank/DDBJ databases">
        <authorList>
            <person name="Corre E."/>
            <person name="Pelletier E."/>
            <person name="Niang G."/>
            <person name="Scheremetjew M."/>
            <person name="Finn R."/>
            <person name="Kale V."/>
            <person name="Holt S."/>
            <person name="Cochrane G."/>
            <person name="Meng A."/>
            <person name="Brown T."/>
            <person name="Cohen L."/>
        </authorList>
    </citation>
    <scope>NUCLEOTIDE SEQUENCE</scope>
    <source>
        <strain evidence="1">NIES-381</strain>
    </source>
</reference>
<dbReference type="EMBL" id="HBGA01092658">
    <property type="protein sequence ID" value="CAD9023523.1"/>
    <property type="molecule type" value="Transcribed_RNA"/>
</dbReference>
<dbReference type="AlphaFoldDB" id="A0A7S1IUV0"/>
<accession>A0A7S1IUV0</accession>
<organism evidence="1">
    <name type="scientific">Eutreptiella gymnastica</name>
    <dbReference type="NCBI Taxonomy" id="73025"/>
    <lineage>
        <taxon>Eukaryota</taxon>
        <taxon>Discoba</taxon>
        <taxon>Euglenozoa</taxon>
        <taxon>Euglenida</taxon>
        <taxon>Spirocuta</taxon>
        <taxon>Euglenophyceae</taxon>
        <taxon>Eutreptiales</taxon>
        <taxon>Eutreptiaceae</taxon>
        <taxon>Eutreptiella</taxon>
    </lineage>
</organism>
<evidence type="ECO:0000313" key="1">
    <source>
        <dbReference type="EMBL" id="CAD9023523.1"/>
    </source>
</evidence>